<feature type="domain" description="DUF7834" evidence="2">
    <location>
        <begin position="196"/>
        <end position="436"/>
    </location>
</feature>
<dbReference type="PANTHER" id="PTHR35149:SF2">
    <property type="entry name" value="DUF262 DOMAIN-CONTAINING PROTEIN"/>
    <property type="match status" value="1"/>
</dbReference>
<reference evidence="4" key="1">
    <citation type="submission" date="2016-11" db="EMBL/GenBank/DDBJ databases">
        <authorList>
            <person name="Varghese N."/>
            <person name="Submissions S."/>
        </authorList>
    </citation>
    <scope>NUCLEOTIDE SEQUENCE [LARGE SCALE GENOMIC DNA]</scope>
    <source>
        <strain evidence="4">DSM 16990</strain>
    </source>
</reference>
<dbReference type="AlphaFoldDB" id="A0A1M4TPF9"/>
<keyword evidence="4" id="KW-1185">Reference proteome</keyword>
<dbReference type="InterPro" id="IPR004919">
    <property type="entry name" value="GmrSD_N"/>
</dbReference>
<evidence type="ECO:0000259" key="2">
    <source>
        <dbReference type="Pfam" id="PF25202"/>
    </source>
</evidence>
<dbReference type="Pfam" id="PF03235">
    <property type="entry name" value="GmrSD_N"/>
    <property type="match status" value="1"/>
</dbReference>
<feature type="domain" description="GmrSD restriction endonucleases N-terminal" evidence="1">
    <location>
        <begin position="21"/>
        <end position="184"/>
    </location>
</feature>
<accession>A0A1M4TPF9</accession>
<name>A0A1M4TPF9_9SPHI</name>
<dbReference type="STRING" id="288992.SAMN04488522_101267"/>
<evidence type="ECO:0000313" key="3">
    <source>
        <dbReference type="EMBL" id="SHE46266.1"/>
    </source>
</evidence>
<dbReference type="Pfam" id="PF25202">
    <property type="entry name" value="DUF7834"/>
    <property type="match status" value="1"/>
</dbReference>
<protein>
    <submittedName>
        <fullName evidence="3">Uncharacterized protein</fullName>
    </submittedName>
</protein>
<evidence type="ECO:0000259" key="1">
    <source>
        <dbReference type="Pfam" id="PF03235"/>
    </source>
</evidence>
<sequence length="460" mass="53922">MSNTHTVFTDIQTVEGLLFGEELSIPEYQRPYKWSAKNVNQLIDDILLFSDKSSYRIGTVVIHADGDKRNIVDGQQRIFTLSLIAAELLKTEVGARMGGHKISQLSIAKYNIINTISISNLKQNLWVVKARVKEFNGDQIEFFFQKCELVYIELNDISEAFQFFDSQNSRGRDLAPHDLLKAFHLREMAQVSEKDKIKCVNYWEDISDNLPNIFGNYLFRIRRWSKGKRALAFTKNNISVFKGISVDEEKLFNFEMPYRINHFFTDQYNQDVVRKIDGLKSNFPFQIDQVIVNGKRFFEYVHHYANIIKTIDNSHDEKHFKKSIQKYLGDGDVMAHRIYKDLRTYKDRFRQGDRYVRNLFDCCTLYYLDKFGAVKFEDAIVKFFIWSYAIRLEQQSVYQVTTDNHAISSHGMIRVIREAIHPKEILHKNSDPIEYVGDDKAVKGIEGIYELMELVHIFRS</sequence>
<evidence type="ECO:0000313" key="4">
    <source>
        <dbReference type="Proteomes" id="UP000184287"/>
    </source>
</evidence>
<dbReference type="InterPro" id="IPR057156">
    <property type="entry name" value="DUF7834"/>
</dbReference>
<dbReference type="EMBL" id="FQUQ01000001">
    <property type="protein sequence ID" value="SHE46266.1"/>
    <property type="molecule type" value="Genomic_DNA"/>
</dbReference>
<dbReference type="Proteomes" id="UP000184287">
    <property type="component" value="Unassembled WGS sequence"/>
</dbReference>
<organism evidence="3 4">
    <name type="scientific">Pedobacter caeni</name>
    <dbReference type="NCBI Taxonomy" id="288992"/>
    <lineage>
        <taxon>Bacteria</taxon>
        <taxon>Pseudomonadati</taxon>
        <taxon>Bacteroidota</taxon>
        <taxon>Sphingobacteriia</taxon>
        <taxon>Sphingobacteriales</taxon>
        <taxon>Sphingobacteriaceae</taxon>
        <taxon>Pedobacter</taxon>
    </lineage>
</organism>
<dbReference type="OrthoDB" id="9798761at2"/>
<dbReference type="PANTHER" id="PTHR35149">
    <property type="entry name" value="SLL5132 PROTEIN"/>
    <property type="match status" value="1"/>
</dbReference>
<dbReference type="RefSeq" id="WP_073226409.1">
    <property type="nucleotide sequence ID" value="NZ_FQUQ01000001.1"/>
</dbReference>
<gene>
    <name evidence="3" type="ORF">SAMN04488522_101267</name>
</gene>
<proteinExistence type="predicted"/>